<evidence type="ECO:0000313" key="3">
    <source>
        <dbReference type="EMBL" id="PNG23728.1"/>
    </source>
</evidence>
<proteinExistence type="predicted"/>
<dbReference type="AlphaFoldDB" id="A0A2N8TXK0"/>
<dbReference type="Pfam" id="PF03422">
    <property type="entry name" value="CBM_6"/>
    <property type="match status" value="1"/>
</dbReference>
<dbReference type="GO" id="GO:0030246">
    <property type="term" value="F:carbohydrate binding"/>
    <property type="evidence" value="ECO:0007669"/>
    <property type="project" value="InterPro"/>
</dbReference>
<dbReference type="Proteomes" id="UP000235943">
    <property type="component" value="Unassembled WGS sequence"/>
</dbReference>
<comment type="caution">
    <text evidence="3">The sequence shown here is derived from an EMBL/GenBank/DDBJ whole genome shotgun (WGS) entry which is preliminary data.</text>
</comment>
<accession>A0A2N8TXK0</accession>
<dbReference type="InterPro" id="IPR005084">
    <property type="entry name" value="CBM6"/>
</dbReference>
<dbReference type="InterPro" id="IPR006584">
    <property type="entry name" value="Cellulose-bd_IV"/>
</dbReference>
<evidence type="ECO:0000259" key="2">
    <source>
        <dbReference type="SMART" id="SM00606"/>
    </source>
</evidence>
<protein>
    <recommendedName>
        <fullName evidence="2">Cellulose binding type IV domain-containing protein</fullName>
    </recommendedName>
</protein>
<dbReference type="Gene3D" id="2.60.120.260">
    <property type="entry name" value="Galactose-binding domain-like"/>
    <property type="match status" value="1"/>
</dbReference>
<keyword evidence="4" id="KW-1185">Reference proteome</keyword>
<evidence type="ECO:0000313" key="4">
    <source>
        <dbReference type="Proteomes" id="UP000235943"/>
    </source>
</evidence>
<name>A0A2N8TXK0_9ACTN</name>
<sequence length="183" mass="20190">MALRERETGSVDALACIQYFVPDDDHRVVGCGRVARRRGPYCTWRRMTGPRPEERISRGVSHWEVPKSRNLARAGGHHSVVSRRSGDHIGFRKVDMNGVHEVALRTAAAELDYPDGGEPLIEVRVDAPDGPLLGTVPVSATGDIQEYRTVRGRLRPMPGLHDLFLVFLGGGLYLDSIQLLASV</sequence>
<dbReference type="EMBL" id="POUC01000008">
    <property type="protein sequence ID" value="PNG23728.1"/>
    <property type="molecule type" value="Genomic_DNA"/>
</dbReference>
<keyword evidence="1" id="KW-0732">Signal</keyword>
<dbReference type="SUPFAM" id="SSF49785">
    <property type="entry name" value="Galactose-binding domain-like"/>
    <property type="match status" value="1"/>
</dbReference>
<dbReference type="CDD" id="cd04084">
    <property type="entry name" value="CBM6_xylanase-like"/>
    <property type="match status" value="1"/>
</dbReference>
<organism evidence="3 4">
    <name type="scientific">Streptomyces cahuitamycinicus</name>
    <dbReference type="NCBI Taxonomy" id="2070367"/>
    <lineage>
        <taxon>Bacteria</taxon>
        <taxon>Bacillati</taxon>
        <taxon>Actinomycetota</taxon>
        <taxon>Actinomycetes</taxon>
        <taxon>Kitasatosporales</taxon>
        <taxon>Streptomycetaceae</taxon>
        <taxon>Streptomyces</taxon>
    </lineage>
</organism>
<reference evidence="3 4" key="1">
    <citation type="submission" date="2018-01" db="EMBL/GenBank/DDBJ databases">
        <title>Draft genome sequence of Streptomyces sp. 13K301.</title>
        <authorList>
            <person name="Sahin N."/>
            <person name="Saygin H."/>
            <person name="Ay H."/>
        </authorList>
    </citation>
    <scope>NUCLEOTIDE SEQUENCE [LARGE SCALE GENOMIC DNA]</scope>
    <source>
        <strain evidence="3 4">13K301</strain>
    </source>
</reference>
<feature type="domain" description="Cellulose binding type IV" evidence="2">
    <location>
        <begin position="50"/>
        <end position="181"/>
    </location>
</feature>
<dbReference type="InterPro" id="IPR008979">
    <property type="entry name" value="Galactose-bd-like_sf"/>
</dbReference>
<evidence type="ECO:0000256" key="1">
    <source>
        <dbReference type="ARBA" id="ARBA00022729"/>
    </source>
</evidence>
<gene>
    <name evidence="3" type="ORF">C1J00_02225</name>
</gene>
<dbReference type="SMART" id="SM00606">
    <property type="entry name" value="CBD_IV"/>
    <property type="match status" value="1"/>
</dbReference>